<sequence>METPGSEFSWRKLSPDPPATPGAVVYSRPLTGMERMYALIERSMPGHNQPFLGAHISISSPTSSSSESAPGITLSTLQAFALNSWIKTRYQYPMVACKLQLEDRGPGSQMMYYQVEDEASVGRWADRTFKVIVAEGGWTVLREKLSVEFDLPSERDGDCCFFYIIVDPAQLASNSDPVQSFDILLHIHHALADGPGLKTVLHSIISSFSVSSSFGASEEFLWGEEAKCGLMPAQVDIATDEELAGVQEDVDDKAVMDMMAGVVLPDRGLPLYRPSILTTSRSTRGSAVISHTFPSPSFLPSLLSLSRSHGMTITHLITAALAIVVHSTNIAASASEFVDGPRSSPTEKYVYASAVDPRNGRIRPPYCDPNVYVFNTTGVHIFDIPVSLFDKGHNQNESVRSEEVVFWRIARRIKESYDDLKTKKGLIGNGQLWLSKFVEMAKTQGTASIEEANTPPPKPQTCPYFVSDPPGSLQLQPSYPLALPKSSTSTSTPLTQTLILESFQLCPSDNWAKVGARSHSWNGLLTLALNFNYVRNPREEMHRLLEEWTAVLERIVVGAEKS</sequence>
<protein>
    <recommendedName>
        <fullName evidence="6">CoA-dependent acyltransferase</fullName>
    </recommendedName>
</protein>
<comment type="similarity">
    <text evidence="1">Belongs to the trichothecene O-acetyltransferase family.</text>
</comment>
<keyword evidence="5" id="KW-1185">Reference proteome</keyword>
<dbReference type="GO" id="GO:0016407">
    <property type="term" value="F:acetyltransferase activity"/>
    <property type="evidence" value="ECO:0007669"/>
    <property type="project" value="InterPro"/>
</dbReference>
<dbReference type="Pfam" id="PF07428">
    <property type="entry name" value="Tri3"/>
    <property type="match status" value="1"/>
</dbReference>
<keyword evidence="2" id="KW-0808">Transferase</keyword>
<organism evidence="4 5">
    <name type="scientific">Stereum hirsutum (strain FP-91666)</name>
    <name type="common">White-rot fungus</name>
    <dbReference type="NCBI Taxonomy" id="721885"/>
    <lineage>
        <taxon>Eukaryota</taxon>
        <taxon>Fungi</taxon>
        <taxon>Dikarya</taxon>
        <taxon>Basidiomycota</taxon>
        <taxon>Agaricomycotina</taxon>
        <taxon>Agaricomycetes</taxon>
        <taxon>Russulales</taxon>
        <taxon>Stereaceae</taxon>
        <taxon>Stereum</taxon>
    </lineage>
</organism>
<evidence type="ECO:0000313" key="5">
    <source>
        <dbReference type="Proteomes" id="UP000053927"/>
    </source>
</evidence>
<dbReference type="EMBL" id="JH687398">
    <property type="protein sequence ID" value="EIM80508.1"/>
    <property type="molecule type" value="Genomic_DNA"/>
</dbReference>
<evidence type="ECO:0008006" key="6">
    <source>
        <dbReference type="Google" id="ProtNLM"/>
    </source>
</evidence>
<proteinExistence type="inferred from homology"/>
<accession>R7S066</accession>
<dbReference type="PANTHER" id="PTHR42034">
    <property type="entry name" value="CHROMOSOME 7, WHOLE GENOME SHOTGUN SEQUENCE-RELATED"/>
    <property type="match status" value="1"/>
</dbReference>
<dbReference type="OrthoDB" id="2548233at2759"/>
<feature type="region of interest" description="Disordered" evidence="3">
    <location>
        <begin position="1"/>
        <end position="22"/>
    </location>
</feature>
<evidence type="ECO:0000256" key="3">
    <source>
        <dbReference type="SAM" id="MobiDB-lite"/>
    </source>
</evidence>
<gene>
    <name evidence="4" type="ORF">STEHIDRAFT_115931</name>
</gene>
<dbReference type="Gene3D" id="3.30.559.30">
    <property type="entry name" value="Nonribosomal peptide synthetase, condensation domain"/>
    <property type="match status" value="1"/>
</dbReference>
<dbReference type="InterPro" id="IPR009992">
    <property type="entry name" value="Tri3/Sat12/Sat16/Mac1"/>
</dbReference>
<dbReference type="InterPro" id="IPR023213">
    <property type="entry name" value="CAT-like_dom_sf"/>
</dbReference>
<dbReference type="GO" id="GO:0043386">
    <property type="term" value="P:mycotoxin biosynthetic process"/>
    <property type="evidence" value="ECO:0007669"/>
    <property type="project" value="InterPro"/>
</dbReference>
<evidence type="ECO:0000313" key="4">
    <source>
        <dbReference type="EMBL" id="EIM80508.1"/>
    </source>
</evidence>
<dbReference type="GeneID" id="18795828"/>
<dbReference type="AlphaFoldDB" id="R7S066"/>
<dbReference type="Gene3D" id="3.30.559.10">
    <property type="entry name" value="Chloramphenicol acetyltransferase-like domain"/>
    <property type="match status" value="1"/>
</dbReference>
<dbReference type="RefSeq" id="XP_007310621.1">
    <property type="nucleotide sequence ID" value="XM_007310559.1"/>
</dbReference>
<name>R7S066_STEHR</name>
<dbReference type="PANTHER" id="PTHR42034:SF1">
    <property type="entry name" value="CONDENSATION DOMAIN-CONTAINING PROTEIN"/>
    <property type="match status" value="1"/>
</dbReference>
<dbReference type="Proteomes" id="UP000053927">
    <property type="component" value="Unassembled WGS sequence"/>
</dbReference>
<dbReference type="KEGG" id="shs:STEHIDRAFT_115931"/>
<evidence type="ECO:0000256" key="2">
    <source>
        <dbReference type="ARBA" id="ARBA00022679"/>
    </source>
</evidence>
<reference evidence="5" key="1">
    <citation type="journal article" date="2012" name="Science">
        <title>The Paleozoic origin of enzymatic lignin decomposition reconstructed from 31 fungal genomes.</title>
        <authorList>
            <person name="Floudas D."/>
            <person name="Binder M."/>
            <person name="Riley R."/>
            <person name="Barry K."/>
            <person name="Blanchette R.A."/>
            <person name="Henrissat B."/>
            <person name="Martinez A.T."/>
            <person name="Otillar R."/>
            <person name="Spatafora J.W."/>
            <person name="Yadav J.S."/>
            <person name="Aerts A."/>
            <person name="Benoit I."/>
            <person name="Boyd A."/>
            <person name="Carlson A."/>
            <person name="Copeland A."/>
            <person name="Coutinho P.M."/>
            <person name="de Vries R.P."/>
            <person name="Ferreira P."/>
            <person name="Findley K."/>
            <person name="Foster B."/>
            <person name="Gaskell J."/>
            <person name="Glotzer D."/>
            <person name="Gorecki P."/>
            <person name="Heitman J."/>
            <person name="Hesse C."/>
            <person name="Hori C."/>
            <person name="Igarashi K."/>
            <person name="Jurgens J.A."/>
            <person name="Kallen N."/>
            <person name="Kersten P."/>
            <person name="Kohler A."/>
            <person name="Kuees U."/>
            <person name="Kumar T.K.A."/>
            <person name="Kuo A."/>
            <person name="LaButti K."/>
            <person name="Larrondo L.F."/>
            <person name="Lindquist E."/>
            <person name="Ling A."/>
            <person name="Lombard V."/>
            <person name="Lucas S."/>
            <person name="Lundell T."/>
            <person name="Martin R."/>
            <person name="McLaughlin D.J."/>
            <person name="Morgenstern I."/>
            <person name="Morin E."/>
            <person name="Murat C."/>
            <person name="Nagy L.G."/>
            <person name="Nolan M."/>
            <person name="Ohm R.A."/>
            <person name="Patyshakuliyeva A."/>
            <person name="Rokas A."/>
            <person name="Ruiz-Duenas F.J."/>
            <person name="Sabat G."/>
            <person name="Salamov A."/>
            <person name="Samejima M."/>
            <person name="Schmutz J."/>
            <person name="Slot J.C."/>
            <person name="St John F."/>
            <person name="Stenlid J."/>
            <person name="Sun H."/>
            <person name="Sun S."/>
            <person name="Syed K."/>
            <person name="Tsang A."/>
            <person name="Wiebenga A."/>
            <person name="Young D."/>
            <person name="Pisabarro A."/>
            <person name="Eastwood D.C."/>
            <person name="Martin F."/>
            <person name="Cullen D."/>
            <person name="Grigoriev I.V."/>
            <person name="Hibbett D.S."/>
        </authorList>
    </citation>
    <scope>NUCLEOTIDE SEQUENCE [LARGE SCALE GENOMIC DNA]</scope>
    <source>
        <strain evidence="5">FP-91666</strain>
    </source>
</reference>
<evidence type="ECO:0000256" key="1">
    <source>
        <dbReference type="ARBA" id="ARBA00006439"/>
    </source>
</evidence>